<evidence type="ECO:0000256" key="4">
    <source>
        <dbReference type="ARBA" id="ARBA00023136"/>
    </source>
</evidence>
<evidence type="ECO:0000256" key="5">
    <source>
        <dbReference type="SAM" id="Phobius"/>
    </source>
</evidence>
<dbReference type="InterPro" id="IPR052962">
    <property type="entry name" value="AA_Transporter_AGT"/>
</dbReference>
<dbReference type="GO" id="GO:0016020">
    <property type="term" value="C:membrane"/>
    <property type="evidence" value="ECO:0007669"/>
    <property type="project" value="UniProtKB-SubCell"/>
</dbReference>
<dbReference type="EMBL" id="JQBT01000033">
    <property type="protein sequence ID" value="KRN78692.1"/>
    <property type="molecule type" value="Genomic_DNA"/>
</dbReference>
<evidence type="ECO:0000256" key="3">
    <source>
        <dbReference type="ARBA" id="ARBA00022989"/>
    </source>
</evidence>
<dbReference type="Gene3D" id="1.20.1740.10">
    <property type="entry name" value="Amino acid/polyamine transporter I"/>
    <property type="match status" value="1"/>
</dbReference>
<keyword evidence="3 5" id="KW-1133">Transmembrane helix</keyword>
<feature type="transmembrane region" description="Helical" evidence="5">
    <location>
        <begin position="86"/>
        <end position="108"/>
    </location>
</feature>
<reference evidence="6 7" key="1">
    <citation type="journal article" date="2015" name="Genome Announc.">
        <title>Expanding the biotechnology potential of lactobacilli through comparative genomics of 213 strains and associated genera.</title>
        <authorList>
            <person name="Sun Z."/>
            <person name="Harris H.M."/>
            <person name="McCann A."/>
            <person name="Guo C."/>
            <person name="Argimon S."/>
            <person name="Zhang W."/>
            <person name="Yang X."/>
            <person name="Jeffery I.B."/>
            <person name="Cooney J.C."/>
            <person name="Kagawa T.F."/>
            <person name="Liu W."/>
            <person name="Song Y."/>
            <person name="Salvetti E."/>
            <person name="Wrobel A."/>
            <person name="Rasinkangas P."/>
            <person name="Parkhill J."/>
            <person name="Rea M.C."/>
            <person name="O'Sullivan O."/>
            <person name="Ritari J."/>
            <person name="Douillard F.P."/>
            <person name="Paul Ross R."/>
            <person name="Yang R."/>
            <person name="Briner A.E."/>
            <person name="Felis G.E."/>
            <person name="de Vos W.M."/>
            <person name="Barrangou R."/>
            <person name="Klaenhammer T.R."/>
            <person name="Caufield P.W."/>
            <person name="Cui Y."/>
            <person name="Zhang H."/>
            <person name="O'Toole P.W."/>
        </authorList>
    </citation>
    <scope>NUCLEOTIDE SEQUENCE [LARGE SCALE GENOMIC DNA]</scope>
    <source>
        <strain evidence="6 7">DSM 20690</strain>
    </source>
</reference>
<evidence type="ECO:0000256" key="2">
    <source>
        <dbReference type="ARBA" id="ARBA00022692"/>
    </source>
</evidence>
<dbReference type="Proteomes" id="UP000051565">
    <property type="component" value="Unassembled WGS sequence"/>
</dbReference>
<comment type="caution">
    <text evidence="6">The sequence shown here is derived from an EMBL/GenBank/DDBJ whole genome shotgun (WGS) entry which is preliminary data.</text>
</comment>
<proteinExistence type="predicted"/>
<keyword evidence="7" id="KW-1185">Reference proteome</keyword>
<dbReference type="Pfam" id="PF13520">
    <property type="entry name" value="AA_permease_2"/>
    <property type="match status" value="1"/>
</dbReference>
<dbReference type="PANTHER" id="PTHR47547">
    <property type="match status" value="1"/>
</dbReference>
<dbReference type="GO" id="GO:0022857">
    <property type="term" value="F:transmembrane transporter activity"/>
    <property type="evidence" value="ECO:0007669"/>
    <property type="project" value="InterPro"/>
</dbReference>
<name>A0A0R2JWR8_9LACO</name>
<evidence type="ECO:0000313" key="7">
    <source>
        <dbReference type="Proteomes" id="UP000051565"/>
    </source>
</evidence>
<dbReference type="AlphaFoldDB" id="A0A0R2JWR8"/>
<comment type="subcellular location">
    <subcellularLocation>
        <location evidence="1">Membrane</location>
        <topology evidence="1">Multi-pass membrane protein</topology>
    </subcellularLocation>
</comment>
<accession>A0A0R2JWR8</accession>
<dbReference type="InterPro" id="IPR002293">
    <property type="entry name" value="AA/rel_permease1"/>
</dbReference>
<protein>
    <submittedName>
        <fullName evidence="6">Amino acid permease-associated protein</fullName>
    </submittedName>
</protein>
<keyword evidence="2 5" id="KW-0812">Transmembrane</keyword>
<dbReference type="PATRIC" id="fig|1122148.6.peg.994"/>
<evidence type="ECO:0000313" key="6">
    <source>
        <dbReference type="EMBL" id="KRN78692.1"/>
    </source>
</evidence>
<feature type="transmembrane region" description="Helical" evidence="5">
    <location>
        <begin position="46"/>
        <end position="66"/>
    </location>
</feature>
<organism evidence="6 7">
    <name type="scientific">Fructilactobacillus lindneri DSM 20690 = JCM 11027</name>
    <dbReference type="NCBI Taxonomy" id="1122148"/>
    <lineage>
        <taxon>Bacteria</taxon>
        <taxon>Bacillati</taxon>
        <taxon>Bacillota</taxon>
        <taxon>Bacilli</taxon>
        <taxon>Lactobacillales</taxon>
        <taxon>Lactobacillaceae</taxon>
        <taxon>Fructilactobacillus</taxon>
    </lineage>
</organism>
<gene>
    <name evidence="6" type="ORF">IV52_GL000969</name>
</gene>
<keyword evidence="4 5" id="KW-0472">Membrane</keyword>
<sequence>MTKNNNNGVAKPKMSLFSVVMLALSSIIGSGWLFGSWEAAKISGPAAIISWIIGAIVIGAIAYIYIELGTMFPESGGMSKYAGYTHGPLLGFIASWANWVSLVTLLPIEAVAAVQYMSS</sequence>
<feature type="transmembrane region" description="Helical" evidence="5">
    <location>
        <begin position="14"/>
        <end position="34"/>
    </location>
</feature>
<dbReference type="PANTHER" id="PTHR47547:SF1">
    <property type="entry name" value="ASPARTATE-PROTON SYMPORTER"/>
    <property type="match status" value="1"/>
</dbReference>
<evidence type="ECO:0000256" key="1">
    <source>
        <dbReference type="ARBA" id="ARBA00004141"/>
    </source>
</evidence>